<organism evidence="1 2">
    <name type="scientific">Ophiobolus disseminans</name>
    <dbReference type="NCBI Taxonomy" id="1469910"/>
    <lineage>
        <taxon>Eukaryota</taxon>
        <taxon>Fungi</taxon>
        <taxon>Dikarya</taxon>
        <taxon>Ascomycota</taxon>
        <taxon>Pezizomycotina</taxon>
        <taxon>Dothideomycetes</taxon>
        <taxon>Pleosporomycetidae</taxon>
        <taxon>Pleosporales</taxon>
        <taxon>Pleosporineae</taxon>
        <taxon>Phaeosphaeriaceae</taxon>
        <taxon>Ophiobolus</taxon>
    </lineage>
</organism>
<name>A0A6A6ZXH3_9PLEO</name>
<dbReference type="Proteomes" id="UP000799424">
    <property type="component" value="Unassembled WGS sequence"/>
</dbReference>
<accession>A0A6A6ZXH3</accession>
<protein>
    <submittedName>
        <fullName evidence="1">Uncharacterized protein</fullName>
    </submittedName>
</protein>
<evidence type="ECO:0000313" key="1">
    <source>
        <dbReference type="EMBL" id="KAF2825742.1"/>
    </source>
</evidence>
<dbReference type="OrthoDB" id="3682974at2759"/>
<sequence>MQPQAIPPNSITLDGLCDRITFLLRRILPTVWTANNLTMLATSLANSIIFLGRSGQLGPDGLSSYSDIFMVIGYEGKGPCRYLGLAVMAPVQLRILMRTGSYDVRGRDPMRDRDCLQHMKDGFHNVAMDQWKTVQESINKSRRLR</sequence>
<dbReference type="EMBL" id="MU006227">
    <property type="protein sequence ID" value="KAF2825742.1"/>
    <property type="molecule type" value="Genomic_DNA"/>
</dbReference>
<evidence type="ECO:0000313" key="2">
    <source>
        <dbReference type="Proteomes" id="UP000799424"/>
    </source>
</evidence>
<gene>
    <name evidence="1" type="ORF">CC86DRAFT_293691</name>
</gene>
<reference evidence="1" key="1">
    <citation type="journal article" date="2020" name="Stud. Mycol.">
        <title>101 Dothideomycetes genomes: a test case for predicting lifestyles and emergence of pathogens.</title>
        <authorList>
            <person name="Haridas S."/>
            <person name="Albert R."/>
            <person name="Binder M."/>
            <person name="Bloem J."/>
            <person name="Labutti K."/>
            <person name="Salamov A."/>
            <person name="Andreopoulos B."/>
            <person name="Baker S."/>
            <person name="Barry K."/>
            <person name="Bills G."/>
            <person name="Bluhm B."/>
            <person name="Cannon C."/>
            <person name="Castanera R."/>
            <person name="Culley D."/>
            <person name="Daum C."/>
            <person name="Ezra D."/>
            <person name="Gonzalez J."/>
            <person name="Henrissat B."/>
            <person name="Kuo A."/>
            <person name="Liang C."/>
            <person name="Lipzen A."/>
            <person name="Lutzoni F."/>
            <person name="Magnuson J."/>
            <person name="Mondo S."/>
            <person name="Nolan M."/>
            <person name="Ohm R."/>
            <person name="Pangilinan J."/>
            <person name="Park H.-J."/>
            <person name="Ramirez L."/>
            <person name="Alfaro M."/>
            <person name="Sun H."/>
            <person name="Tritt A."/>
            <person name="Yoshinaga Y."/>
            <person name="Zwiers L.-H."/>
            <person name="Turgeon B."/>
            <person name="Goodwin S."/>
            <person name="Spatafora J."/>
            <person name="Crous P."/>
            <person name="Grigoriev I."/>
        </authorList>
    </citation>
    <scope>NUCLEOTIDE SEQUENCE</scope>
    <source>
        <strain evidence="1">CBS 113818</strain>
    </source>
</reference>
<dbReference type="AlphaFoldDB" id="A0A6A6ZXH3"/>
<proteinExistence type="predicted"/>
<keyword evidence="2" id="KW-1185">Reference proteome</keyword>